<dbReference type="Proteomes" id="UP000011014">
    <property type="component" value="Unassembled WGS sequence"/>
</dbReference>
<organism evidence="1">
    <name type="scientific">Oikopleura dioica</name>
    <name type="common">Tunicate</name>
    <dbReference type="NCBI Taxonomy" id="34765"/>
    <lineage>
        <taxon>Eukaryota</taxon>
        <taxon>Metazoa</taxon>
        <taxon>Chordata</taxon>
        <taxon>Tunicata</taxon>
        <taxon>Appendicularia</taxon>
        <taxon>Copelata</taxon>
        <taxon>Oikopleuridae</taxon>
        <taxon>Oikopleura</taxon>
    </lineage>
</organism>
<dbReference type="AlphaFoldDB" id="E4YZH9"/>
<sequence length="61" mass="6942">GSSVELVEEVTVVNKPMSSRLEANNVPAFGIWSVLDATRTIVDGWVRHWIFKFQVVNGIWR</sequence>
<name>E4YZH9_OIKDI</name>
<feature type="non-terminal residue" evidence="1">
    <location>
        <position position="1"/>
    </location>
</feature>
<dbReference type="EMBL" id="FN656145">
    <property type="protein sequence ID" value="CBY40857.1"/>
    <property type="molecule type" value="Genomic_DNA"/>
</dbReference>
<accession>E4YZH9</accession>
<protein>
    <submittedName>
        <fullName evidence="1">Uncharacterized protein</fullName>
    </submittedName>
</protein>
<reference evidence="1" key="1">
    <citation type="journal article" date="2010" name="Science">
        <title>Plasticity of animal genome architecture unmasked by rapid evolution of a pelagic tunicate.</title>
        <authorList>
            <person name="Denoeud F."/>
            <person name="Henriet S."/>
            <person name="Mungpakdee S."/>
            <person name="Aury J.M."/>
            <person name="Da Silva C."/>
            <person name="Brinkmann H."/>
            <person name="Mikhaleva J."/>
            <person name="Olsen L.C."/>
            <person name="Jubin C."/>
            <person name="Canestro C."/>
            <person name="Bouquet J.M."/>
            <person name="Danks G."/>
            <person name="Poulain J."/>
            <person name="Campsteijn C."/>
            <person name="Adamski M."/>
            <person name="Cross I."/>
            <person name="Yadetie F."/>
            <person name="Muffato M."/>
            <person name="Louis A."/>
            <person name="Butcher S."/>
            <person name="Tsagkogeorga G."/>
            <person name="Konrad A."/>
            <person name="Singh S."/>
            <person name="Jensen M.F."/>
            <person name="Cong E.H."/>
            <person name="Eikeseth-Otteraa H."/>
            <person name="Noel B."/>
            <person name="Anthouard V."/>
            <person name="Porcel B.M."/>
            <person name="Kachouri-Lafond R."/>
            <person name="Nishino A."/>
            <person name="Ugolini M."/>
            <person name="Chourrout P."/>
            <person name="Nishida H."/>
            <person name="Aasland R."/>
            <person name="Huzurbazar S."/>
            <person name="Westhof E."/>
            <person name="Delsuc F."/>
            <person name="Lehrach H."/>
            <person name="Reinhardt R."/>
            <person name="Weissenbach J."/>
            <person name="Roy S.W."/>
            <person name="Artiguenave F."/>
            <person name="Postlethwait J.H."/>
            <person name="Manak J.R."/>
            <person name="Thompson E.M."/>
            <person name="Jaillon O."/>
            <person name="Du Pasquier L."/>
            <person name="Boudinot P."/>
            <person name="Liberles D.A."/>
            <person name="Volff J.N."/>
            <person name="Philippe H."/>
            <person name="Lenhard B."/>
            <person name="Roest Crollius H."/>
            <person name="Wincker P."/>
            <person name="Chourrout D."/>
        </authorList>
    </citation>
    <scope>NUCLEOTIDE SEQUENCE [LARGE SCALE GENOMIC DNA]</scope>
</reference>
<gene>
    <name evidence="1" type="ORF">GSOID_T00022897001</name>
</gene>
<proteinExistence type="predicted"/>
<evidence type="ECO:0000313" key="1">
    <source>
        <dbReference type="EMBL" id="CBY40857.1"/>
    </source>
</evidence>